<organism evidence="9 10">
    <name type="scientific">Frankliniella fusca</name>
    <dbReference type="NCBI Taxonomy" id="407009"/>
    <lineage>
        <taxon>Eukaryota</taxon>
        <taxon>Metazoa</taxon>
        <taxon>Ecdysozoa</taxon>
        <taxon>Arthropoda</taxon>
        <taxon>Hexapoda</taxon>
        <taxon>Insecta</taxon>
        <taxon>Pterygota</taxon>
        <taxon>Neoptera</taxon>
        <taxon>Paraneoptera</taxon>
        <taxon>Thysanoptera</taxon>
        <taxon>Terebrantia</taxon>
        <taxon>Thripoidea</taxon>
        <taxon>Thripidae</taxon>
        <taxon>Frankliniella</taxon>
    </lineage>
</organism>
<evidence type="ECO:0000256" key="2">
    <source>
        <dbReference type="ARBA" id="ARBA00019496"/>
    </source>
</evidence>
<keyword evidence="10" id="KW-1185">Reference proteome</keyword>
<dbReference type="CDD" id="cd20524">
    <property type="entry name" value="CYCLIN_CCNH_rpt1"/>
    <property type="match status" value="1"/>
</dbReference>
<dbReference type="SMART" id="SM00385">
    <property type="entry name" value="CYCLIN"/>
    <property type="match status" value="1"/>
</dbReference>
<dbReference type="InterPro" id="IPR006671">
    <property type="entry name" value="Cyclin_N"/>
</dbReference>
<comment type="subunit">
    <text evidence="6">Associates primarily with CDK7 and MAT1 to form the CAK complex. CAK can further associate with the core-TFIIH to form the TFIIH basal transcription factor.</text>
</comment>
<dbReference type="NCBIfam" id="TIGR00569">
    <property type="entry name" value="ccl1"/>
    <property type="match status" value="1"/>
</dbReference>
<dbReference type="InterPro" id="IPR043198">
    <property type="entry name" value="Cyclin/Ssn8"/>
</dbReference>
<comment type="function">
    <text evidence="5">Regulates CDK7, the catalytic subunit of the CDK-activating kinase (CAK) enzymatic complex. CAK activates the cyclin-associated kinases CDK1, CDK2, CDK4 and CDK6 by threonine phosphorylation. CAK complexed to the core-TFIIH basal transcription factor activates RNA polymerase II by serine phosphorylation of the repetitive C-terminal domain (CTD) of its large subunit (POLR2A), allowing its escape from the promoter and elongation of the transcripts. Involved in cell cycle control and in RNA transcription by RNA polymerase II. Its expression and activity are constant throughout the cell cycle.</text>
</comment>
<comment type="similarity">
    <text evidence="1">Belongs to the cyclin family. Cyclin C subfamily.</text>
</comment>
<dbReference type="Gene3D" id="1.10.472.10">
    <property type="entry name" value="Cyclin-like"/>
    <property type="match status" value="2"/>
</dbReference>
<evidence type="ECO:0000256" key="1">
    <source>
        <dbReference type="ARBA" id="ARBA00008638"/>
    </source>
</evidence>
<dbReference type="Pfam" id="PF16899">
    <property type="entry name" value="Cyclin_C_2"/>
    <property type="match status" value="1"/>
</dbReference>
<sequence>MFPSSTQLKHWTFKNEAEITQYREEANAKFIARHGANIPPEEVAEVFLTPAEERILVHNYESHLREFCKRFSPPMPRAVIGTAFHYFKRFYVFNSVMDYHPKEILVTCVYLAAKVEEFNVSISQFVANVKGDREKATDIILNNELLLMQRLQYHLTVHNPYRPVEGLLIDIKTRALLNDPERLRPAIDDFLDRSYLTDVCLLFPPSQVALAAVLQSASSNRENLDSYVTGTLLGTPGAEKLPGLIDAVRNIRMIVKAYETVNRDIFGALNKKLEKCRNQENNPDSAIYKKRMQELLEDEDEREAVKYEKIARQQKSTEDQLVGITRVLSPSAS</sequence>
<name>A0AAE1I3E5_9NEOP</name>
<reference evidence="9" key="1">
    <citation type="submission" date="2021-07" db="EMBL/GenBank/DDBJ databases">
        <authorList>
            <person name="Catto M.A."/>
            <person name="Jacobson A."/>
            <person name="Kennedy G."/>
            <person name="Labadie P."/>
            <person name="Hunt B.G."/>
            <person name="Srinivasan R."/>
        </authorList>
    </citation>
    <scope>NUCLEOTIDE SEQUENCE</scope>
    <source>
        <strain evidence="9">PL_HMW_Pooled</strain>
        <tissue evidence="9">Head</tissue>
    </source>
</reference>
<evidence type="ECO:0000256" key="3">
    <source>
        <dbReference type="ARBA" id="ARBA00023127"/>
    </source>
</evidence>
<dbReference type="GO" id="GO:0016538">
    <property type="term" value="F:cyclin-dependent protein serine/threonine kinase regulator activity"/>
    <property type="evidence" value="ECO:0007669"/>
    <property type="project" value="InterPro"/>
</dbReference>
<dbReference type="CDD" id="cd20525">
    <property type="entry name" value="CYCLIN_CCNH_rpt2"/>
    <property type="match status" value="1"/>
</dbReference>
<comment type="caution">
    <text evidence="9">The sequence shown here is derived from an EMBL/GenBank/DDBJ whole genome shotgun (WGS) entry which is preliminary data.</text>
</comment>
<evidence type="ECO:0000256" key="6">
    <source>
        <dbReference type="ARBA" id="ARBA00026042"/>
    </source>
</evidence>
<dbReference type="Pfam" id="PF00134">
    <property type="entry name" value="Cyclin_N"/>
    <property type="match status" value="1"/>
</dbReference>
<protein>
    <recommendedName>
        <fullName evidence="2">Cyclin-H</fullName>
    </recommendedName>
</protein>
<dbReference type="InterPro" id="IPR031658">
    <property type="entry name" value="Cyclin_C_2"/>
</dbReference>
<evidence type="ECO:0000313" key="9">
    <source>
        <dbReference type="EMBL" id="KAK3932513.1"/>
    </source>
</evidence>
<dbReference type="Proteomes" id="UP001219518">
    <property type="component" value="Unassembled WGS sequence"/>
</dbReference>
<dbReference type="FunFam" id="1.10.472.10:FF:000088">
    <property type="entry name" value="Cyclin-H"/>
    <property type="match status" value="1"/>
</dbReference>
<feature type="domain" description="Cyclin-like" evidence="8">
    <location>
        <begin position="62"/>
        <end position="149"/>
    </location>
</feature>
<dbReference type="InterPro" id="IPR013763">
    <property type="entry name" value="Cyclin-like_dom"/>
</dbReference>
<dbReference type="SUPFAM" id="SSF47954">
    <property type="entry name" value="Cyclin-like"/>
    <property type="match status" value="2"/>
</dbReference>
<dbReference type="GO" id="GO:0006357">
    <property type="term" value="P:regulation of transcription by RNA polymerase II"/>
    <property type="evidence" value="ECO:0007669"/>
    <property type="project" value="InterPro"/>
</dbReference>
<evidence type="ECO:0000256" key="7">
    <source>
        <dbReference type="RuleBase" id="RU000383"/>
    </source>
</evidence>
<evidence type="ECO:0000259" key="8">
    <source>
        <dbReference type="SMART" id="SM00385"/>
    </source>
</evidence>
<dbReference type="FunFam" id="1.10.472.10:FF:000029">
    <property type="entry name" value="Cyclin h"/>
    <property type="match status" value="1"/>
</dbReference>
<gene>
    <name evidence="9" type="ORF">KUF71_012972</name>
</gene>
<evidence type="ECO:0000256" key="4">
    <source>
        <dbReference type="ARBA" id="ARBA00023306"/>
    </source>
</evidence>
<keyword evidence="3 7" id="KW-0195">Cyclin</keyword>
<dbReference type="InterPro" id="IPR027081">
    <property type="entry name" value="CyclinH/Ccl1"/>
</dbReference>
<evidence type="ECO:0000313" key="10">
    <source>
        <dbReference type="Proteomes" id="UP001219518"/>
    </source>
</evidence>
<dbReference type="EMBL" id="JAHWGI010001437">
    <property type="protein sequence ID" value="KAK3932513.1"/>
    <property type="molecule type" value="Genomic_DNA"/>
</dbReference>
<reference evidence="9" key="2">
    <citation type="journal article" date="2023" name="BMC Genomics">
        <title>Pest status, molecular evolution, and epigenetic factors derived from the genome assembly of Frankliniella fusca, a thysanopteran phytovirus vector.</title>
        <authorList>
            <person name="Catto M.A."/>
            <person name="Labadie P.E."/>
            <person name="Jacobson A.L."/>
            <person name="Kennedy G.G."/>
            <person name="Srinivasan R."/>
            <person name="Hunt B.G."/>
        </authorList>
    </citation>
    <scope>NUCLEOTIDE SEQUENCE</scope>
    <source>
        <strain evidence="9">PL_HMW_Pooled</strain>
    </source>
</reference>
<dbReference type="GO" id="GO:0070985">
    <property type="term" value="C:transcription factor TFIIK complex"/>
    <property type="evidence" value="ECO:0007669"/>
    <property type="project" value="InterPro"/>
</dbReference>
<dbReference type="AlphaFoldDB" id="A0AAE1I3E5"/>
<evidence type="ECO:0000256" key="5">
    <source>
        <dbReference type="ARBA" id="ARBA00025343"/>
    </source>
</evidence>
<proteinExistence type="inferred from homology"/>
<dbReference type="GO" id="GO:0006351">
    <property type="term" value="P:DNA-templated transcription"/>
    <property type="evidence" value="ECO:0007669"/>
    <property type="project" value="InterPro"/>
</dbReference>
<dbReference type="PANTHER" id="PTHR10026">
    <property type="entry name" value="CYCLIN"/>
    <property type="match status" value="1"/>
</dbReference>
<keyword evidence="4" id="KW-0131">Cell cycle</keyword>
<dbReference type="InterPro" id="IPR036915">
    <property type="entry name" value="Cyclin-like_sf"/>
</dbReference>
<accession>A0AAE1I3E5</accession>